<name>A0ABY6MS72_9BURK</name>
<evidence type="ECO:0000313" key="2">
    <source>
        <dbReference type="EMBL" id="UZD54839.1"/>
    </source>
</evidence>
<keyword evidence="3" id="KW-1185">Reference proteome</keyword>
<dbReference type="PANTHER" id="PTHR37314">
    <property type="entry name" value="SLR0142 PROTEIN"/>
    <property type="match status" value="1"/>
</dbReference>
<protein>
    <submittedName>
        <fullName evidence="2">DUF1275 domain-containing protein</fullName>
    </submittedName>
</protein>
<evidence type="ECO:0000313" key="3">
    <source>
        <dbReference type="Proteomes" id="UP001163266"/>
    </source>
</evidence>
<accession>A0ABY6MS72</accession>
<sequence>MFDFLRRLTGRERTVAANRQLGAVLAFVAGAINAGGFLAVGRYTSHMTGIVSAAADDMVLGHWMLALAGLALLVAFVLGAATTALLTNWARRRQMHSEYALSLLLEAALLVGFGVLGTRLADMADLLVPATVLVLCFVMGLQNAVVTKVSRAEIRTTHMTGIVTDLGIELGRLLYWNRSHERNALHYVVANRDKLKLHLLILGMFFGGAVTGATAFKTLGFLAALPFAAVLVVMAAMPVVDDFRHRWRRPVPHRS</sequence>
<gene>
    <name evidence="2" type="ORF">OMP39_14440</name>
</gene>
<dbReference type="EMBL" id="CP110257">
    <property type="protein sequence ID" value="UZD54839.1"/>
    <property type="molecule type" value="Genomic_DNA"/>
</dbReference>
<keyword evidence="1" id="KW-0472">Membrane</keyword>
<dbReference type="InterPro" id="IPR010699">
    <property type="entry name" value="DUF1275"/>
</dbReference>
<feature type="transmembrane region" description="Helical" evidence="1">
    <location>
        <begin position="221"/>
        <end position="240"/>
    </location>
</feature>
<dbReference type="PANTHER" id="PTHR37314:SF4">
    <property type="entry name" value="UPF0700 TRANSMEMBRANE PROTEIN YOAK"/>
    <property type="match status" value="1"/>
</dbReference>
<proteinExistence type="predicted"/>
<feature type="transmembrane region" description="Helical" evidence="1">
    <location>
        <begin position="99"/>
        <end position="120"/>
    </location>
</feature>
<keyword evidence="1" id="KW-0812">Transmembrane</keyword>
<dbReference type="Proteomes" id="UP001163266">
    <property type="component" value="Chromosome"/>
</dbReference>
<feature type="transmembrane region" description="Helical" evidence="1">
    <location>
        <begin position="21"/>
        <end position="43"/>
    </location>
</feature>
<feature type="transmembrane region" description="Helical" evidence="1">
    <location>
        <begin position="63"/>
        <end position="87"/>
    </location>
</feature>
<organism evidence="2 3">
    <name type="scientific">Caldimonas aquatica</name>
    <dbReference type="NCBI Taxonomy" id="376175"/>
    <lineage>
        <taxon>Bacteria</taxon>
        <taxon>Pseudomonadati</taxon>
        <taxon>Pseudomonadota</taxon>
        <taxon>Betaproteobacteria</taxon>
        <taxon>Burkholderiales</taxon>
        <taxon>Sphaerotilaceae</taxon>
        <taxon>Caldimonas</taxon>
    </lineage>
</organism>
<reference evidence="2" key="1">
    <citation type="submission" date="2022-10" db="EMBL/GenBank/DDBJ databases">
        <title>Complete genome sequence of Schlegelella aquatica LMG 23380.</title>
        <authorList>
            <person name="Musilova J."/>
            <person name="Kourilova X."/>
            <person name="Bezdicek M."/>
            <person name="Hermankova K."/>
            <person name="Obruca S."/>
            <person name="Sedlar K."/>
        </authorList>
    </citation>
    <scope>NUCLEOTIDE SEQUENCE</scope>
    <source>
        <strain evidence="2">LMG 23380</strain>
    </source>
</reference>
<dbReference type="Pfam" id="PF06912">
    <property type="entry name" value="DUF1275"/>
    <property type="match status" value="1"/>
</dbReference>
<feature type="transmembrane region" description="Helical" evidence="1">
    <location>
        <begin position="197"/>
        <end position="215"/>
    </location>
</feature>
<keyword evidence="1" id="KW-1133">Transmembrane helix</keyword>
<dbReference type="RefSeq" id="WP_264892499.1">
    <property type="nucleotide sequence ID" value="NZ_CP110257.1"/>
</dbReference>
<feature type="transmembrane region" description="Helical" evidence="1">
    <location>
        <begin position="126"/>
        <end position="146"/>
    </location>
</feature>
<evidence type="ECO:0000256" key="1">
    <source>
        <dbReference type="SAM" id="Phobius"/>
    </source>
</evidence>